<dbReference type="PANTHER" id="PTHR43289">
    <property type="entry name" value="MITOGEN-ACTIVATED PROTEIN KINASE KINASE KINASE 20-RELATED"/>
    <property type="match status" value="1"/>
</dbReference>
<keyword evidence="4 7" id="KW-0547">Nucleotide-binding</keyword>
<proteinExistence type="predicted"/>
<feature type="transmembrane region" description="Helical" evidence="9">
    <location>
        <begin position="357"/>
        <end position="377"/>
    </location>
</feature>
<dbReference type="Pfam" id="PF00069">
    <property type="entry name" value="Pkinase"/>
    <property type="match status" value="1"/>
</dbReference>
<dbReference type="PROSITE" id="PS50011">
    <property type="entry name" value="PROTEIN_KINASE_DOM"/>
    <property type="match status" value="1"/>
</dbReference>
<dbReference type="InterPro" id="IPR011009">
    <property type="entry name" value="Kinase-like_dom_sf"/>
</dbReference>
<dbReference type="Proteomes" id="UP000805614">
    <property type="component" value="Unassembled WGS sequence"/>
</dbReference>
<keyword evidence="9" id="KW-0812">Transmembrane</keyword>
<feature type="region of interest" description="Disordered" evidence="8">
    <location>
        <begin position="383"/>
        <end position="426"/>
    </location>
</feature>
<gene>
    <name evidence="11" type="ORF">HKK74_05535</name>
</gene>
<dbReference type="EC" id="2.7.11.1" evidence="1"/>
<dbReference type="EMBL" id="JABVEC010000002">
    <property type="protein sequence ID" value="MBC6464960.1"/>
    <property type="molecule type" value="Genomic_DNA"/>
</dbReference>
<evidence type="ECO:0000256" key="1">
    <source>
        <dbReference type="ARBA" id="ARBA00012513"/>
    </source>
</evidence>
<dbReference type="InterPro" id="IPR008271">
    <property type="entry name" value="Ser/Thr_kinase_AS"/>
</dbReference>
<accession>A0ABR7LJC8</accession>
<keyword evidence="6 7" id="KW-0067">ATP-binding</keyword>
<dbReference type="InterPro" id="IPR017441">
    <property type="entry name" value="Protein_kinase_ATP_BS"/>
</dbReference>
<keyword evidence="9" id="KW-0472">Membrane</keyword>
<organism evidence="11 12">
    <name type="scientific">Actinomadura alba</name>
    <dbReference type="NCBI Taxonomy" id="406431"/>
    <lineage>
        <taxon>Bacteria</taxon>
        <taxon>Bacillati</taxon>
        <taxon>Actinomycetota</taxon>
        <taxon>Actinomycetes</taxon>
        <taxon>Streptosporangiales</taxon>
        <taxon>Thermomonosporaceae</taxon>
        <taxon>Actinomadura</taxon>
    </lineage>
</organism>
<evidence type="ECO:0000256" key="9">
    <source>
        <dbReference type="SAM" id="Phobius"/>
    </source>
</evidence>
<evidence type="ECO:0000256" key="8">
    <source>
        <dbReference type="SAM" id="MobiDB-lite"/>
    </source>
</evidence>
<evidence type="ECO:0000313" key="12">
    <source>
        <dbReference type="Proteomes" id="UP000805614"/>
    </source>
</evidence>
<protein>
    <recommendedName>
        <fullName evidence="1">non-specific serine/threonine protein kinase</fullName>
        <ecNumber evidence="1">2.7.11.1</ecNumber>
    </recommendedName>
</protein>
<dbReference type="InterPro" id="IPR000719">
    <property type="entry name" value="Prot_kinase_dom"/>
</dbReference>
<dbReference type="PANTHER" id="PTHR43289:SF6">
    <property type="entry name" value="SERINE_THREONINE-PROTEIN KINASE NEKL-3"/>
    <property type="match status" value="1"/>
</dbReference>
<dbReference type="GO" id="GO:0016301">
    <property type="term" value="F:kinase activity"/>
    <property type="evidence" value="ECO:0007669"/>
    <property type="project" value="UniProtKB-KW"/>
</dbReference>
<comment type="caution">
    <text evidence="11">The sequence shown here is derived from an EMBL/GenBank/DDBJ whole genome shotgun (WGS) entry which is preliminary data.</text>
</comment>
<sequence length="569" mass="60859">MSQGAQEAGRLLARRYRLMSVVGQGGMGTVWRATDEVLAREVAVKEVVVRRDLADEERDLLHHRTLREARATARLNHPGIVTVHDVVDEDARPWIVMEFVESRSLQDVIEHEGPRPPRWVADMGRQTLGALRAAHATGILHRDVKPGNVLITGDDRAILTDFGIAQVEGDPQLTHTGLLVGSPAYIAPERVRGERATGASDLWALGATLYAACEGRPPYPQTSAMAVMAAILTQDPPPPHNAGPLMPLLRGLLHRDPAQRMDPGTAMDLLSQVADGTTPHPQNPHPQNPFPHSPFPHTPQSTGAPTMGEPRPTISGAVAGPGDLTAQIGPDAVPWSTADGDLNTVGVRRRRDLNGGLLAMVGGLVAVVIVLVGVLLVQDRSHRASGADGASSTASSTATATKTAGSAAPASVSPAPTSATSTARALPAGWRREQVSGATVAVPAGWRRSSEGASVFWRDPGSAAYLQVDRTPWTGRPYEAWKQWEREVLANRALDGYRRVGLRHVTGTPYEAADIEFTWNGRAGIPMHGVDRRVIAADGGRYAVFVALPAADWNTSQERVNGFLETFTP</sequence>
<dbReference type="PROSITE" id="PS00108">
    <property type="entry name" value="PROTEIN_KINASE_ST"/>
    <property type="match status" value="1"/>
</dbReference>
<dbReference type="Gene3D" id="1.10.510.10">
    <property type="entry name" value="Transferase(Phosphotransferase) domain 1"/>
    <property type="match status" value="1"/>
</dbReference>
<evidence type="ECO:0000256" key="6">
    <source>
        <dbReference type="ARBA" id="ARBA00022840"/>
    </source>
</evidence>
<evidence type="ECO:0000259" key="10">
    <source>
        <dbReference type="PROSITE" id="PS50011"/>
    </source>
</evidence>
<evidence type="ECO:0000256" key="2">
    <source>
        <dbReference type="ARBA" id="ARBA00022527"/>
    </source>
</evidence>
<dbReference type="Gene3D" id="3.30.200.20">
    <property type="entry name" value="Phosphorylase Kinase, domain 1"/>
    <property type="match status" value="1"/>
</dbReference>
<dbReference type="SMART" id="SM00220">
    <property type="entry name" value="S_TKc"/>
    <property type="match status" value="1"/>
</dbReference>
<evidence type="ECO:0000256" key="3">
    <source>
        <dbReference type="ARBA" id="ARBA00022679"/>
    </source>
</evidence>
<reference evidence="11 12" key="1">
    <citation type="submission" date="2020-06" db="EMBL/GenBank/DDBJ databases">
        <title>Actinomadura xiongansis sp. nov., isolated from soil of Baiyangdian.</title>
        <authorList>
            <person name="Zhang X."/>
        </authorList>
    </citation>
    <scope>NUCLEOTIDE SEQUENCE [LARGE SCALE GENOMIC DNA]</scope>
    <source>
        <strain evidence="11 12">HBUM206468</strain>
    </source>
</reference>
<keyword evidence="5 11" id="KW-0418">Kinase</keyword>
<evidence type="ECO:0000256" key="5">
    <source>
        <dbReference type="ARBA" id="ARBA00022777"/>
    </source>
</evidence>
<keyword evidence="2" id="KW-0723">Serine/threonine-protein kinase</keyword>
<keyword evidence="12" id="KW-1185">Reference proteome</keyword>
<name>A0ABR7LJC8_9ACTN</name>
<feature type="domain" description="Protein kinase" evidence="10">
    <location>
        <begin position="16"/>
        <end position="283"/>
    </location>
</feature>
<evidence type="ECO:0000256" key="7">
    <source>
        <dbReference type="PROSITE-ProRule" id="PRU10141"/>
    </source>
</evidence>
<feature type="binding site" evidence="7">
    <location>
        <position position="45"/>
    </location>
    <ligand>
        <name>ATP</name>
        <dbReference type="ChEBI" id="CHEBI:30616"/>
    </ligand>
</feature>
<dbReference type="SUPFAM" id="SSF56112">
    <property type="entry name" value="Protein kinase-like (PK-like)"/>
    <property type="match status" value="1"/>
</dbReference>
<keyword evidence="3" id="KW-0808">Transferase</keyword>
<evidence type="ECO:0000256" key="4">
    <source>
        <dbReference type="ARBA" id="ARBA00022741"/>
    </source>
</evidence>
<evidence type="ECO:0000313" key="11">
    <source>
        <dbReference type="EMBL" id="MBC6464960.1"/>
    </source>
</evidence>
<feature type="compositionally biased region" description="Low complexity" evidence="8">
    <location>
        <begin position="384"/>
        <end position="426"/>
    </location>
</feature>
<feature type="compositionally biased region" description="Pro residues" evidence="8">
    <location>
        <begin position="281"/>
        <end position="297"/>
    </location>
</feature>
<keyword evidence="9" id="KW-1133">Transmembrane helix</keyword>
<dbReference type="CDD" id="cd14014">
    <property type="entry name" value="STKc_PknB_like"/>
    <property type="match status" value="1"/>
</dbReference>
<feature type="region of interest" description="Disordered" evidence="8">
    <location>
        <begin position="273"/>
        <end position="308"/>
    </location>
</feature>
<dbReference type="RefSeq" id="WP_187241916.1">
    <property type="nucleotide sequence ID" value="NZ_BAAAOK010000008.1"/>
</dbReference>
<dbReference type="PROSITE" id="PS00107">
    <property type="entry name" value="PROTEIN_KINASE_ATP"/>
    <property type="match status" value="1"/>
</dbReference>